<evidence type="ECO:0000256" key="1">
    <source>
        <dbReference type="ARBA" id="ARBA00005184"/>
    </source>
</evidence>
<dbReference type="SMART" id="SM00856">
    <property type="entry name" value="PMEI"/>
    <property type="match status" value="1"/>
</dbReference>
<comment type="function">
    <text evidence="7">Acts in the modification of cell walls via demethylesterification of cell wall pectin.</text>
</comment>
<dbReference type="Pfam" id="PF01095">
    <property type="entry name" value="Pectinesterase"/>
    <property type="match status" value="1"/>
</dbReference>
<evidence type="ECO:0000313" key="10">
    <source>
        <dbReference type="Proteomes" id="UP001054252"/>
    </source>
</evidence>
<comment type="pathway">
    <text evidence="1 7">Glycan metabolism; pectin degradation; 2-dehydro-3-deoxy-D-gluconate from pectin: step 1/5.</text>
</comment>
<dbReference type="InterPro" id="IPR000070">
    <property type="entry name" value="Pectinesterase_cat"/>
</dbReference>
<feature type="chain" id="PRO_5043108255" description="Pectinesterase" evidence="7">
    <location>
        <begin position="25"/>
        <end position="525"/>
    </location>
</feature>
<dbReference type="PROSITE" id="PS00503">
    <property type="entry name" value="PECTINESTERASE_2"/>
    <property type="match status" value="1"/>
</dbReference>
<dbReference type="AlphaFoldDB" id="A0AAV5K1V9"/>
<dbReference type="EC" id="3.1.1.11" evidence="7"/>
<dbReference type="Gene3D" id="1.20.140.40">
    <property type="entry name" value="Invertase/pectin methylesterase inhibitor family protein"/>
    <property type="match status" value="1"/>
</dbReference>
<evidence type="ECO:0000259" key="8">
    <source>
        <dbReference type="SMART" id="SM00856"/>
    </source>
</evidence>
<evidence type="ECO:0000256" key="5">
    <source>
        <dbReference type="ARBA" id="ARBA00023085"/>
    </source>
</evidence>
<dbReference type="GO" id="GO:0030599">
    <property type="term" value="F:pectinesterase activity"/>
    <property type="evidence" value="ECO:0007669"/>
    <property type="project" value="UniProtKB-UniRule"/>
</dbReference>
<dbReference type="CDD" id="cd15798">
    <property type="entry name" value="PMEI-like_3"/>
    <property type="match status" value="1"/>
</dbReference>
<dbReference type="PROSITE" id="PS00800">
    <property type="entry name" value="PECTINESTERASE_1"/>
    <property type="match status" value="1"/>
</dbReference>
<dbReference type="GO" id="GO:0045490">
    <property type="term" value="P:pectin catabolic process"/>
    <property type="evidence" value="ECO:0007669"/>
    <property type="project" value="UniProtKB-UniRule"/>
</dbReference>
<dbReference type="InterPro" id="IPR033131">
    <property type="entry name" value="Pectinesterase_Asp_AS"/>
</dbReference>
<feature type="signal peptide" evidence="7">
    <location>
        <begin position="1"/>
        <end position="24"/>
    </location>
</feature>
<evidence type="ECO:0000256" key="6">
    <source>
        <dbReference type="PROSITE-ProRule" id="PRU10040"/>
    </source>
</evidence>
<sequence length="525" mass="58562">MAMEIKVLLLLIISFTSIVSTSLARSSIAWWCHKTPYPELCEYYMRHHHPHHHRFAPKHLPEFRNIMIQIAINRALVVRKQVADFGVNCQTWNQKAAWSDCLKLYDNTILQLNQTLEELVEGKKCTEFDAQTWLSTALTNLQTCQRGSMDMNVSNFLAPITSDNLTDLIRNSLAINGAFLHHKNYTPEASPSWLTEQDKRFLLSTSVKGSANLVVAKDGSGHYGTVQAALDAAARRSSTGRFIIYVKRGVYRENIEVANNNNDIMLVGDGMRHTIITGSRSIKTGYTTYSSATAGIDGLGFMARDITFSNVAGPANGQAVALRSASDLSVFYRCAIQGYQDTLFVLSQRQFYRECYIYGTVDFIFGNAAVVFQKCMIFARRPITGQANMITAQGRDDPYQNTGITFHNCQILPDHSLTPVVSSVNTYLGRPWQQYARTVILKTNISNMVNPAGWSQWGNSNFALDTLYYGEYGNYGPGASTKRRVRWEGFHVITNPSEASAFTVTNLIAGQSWLPATGVPFTAGL</sequence>
<evidence type="ECO:0000256" key="4">
    <source>
        <dbReference type="ARBA" id="ARBA00022801"/>
    </source>
</evidence>
<dbReference type="EMBL" id="BPVZ01000048">
    <property type="protein sequence ID" value="GKV17602.1"/>
    <property type="molecule type" value="Genomic_DNA"/>
</dbReference>
<evidence type="ECO:0000313" key="9">
    <source>
        <dbReference type="EMBL" id="GKV17602.1"/>
    </source>
</evidence>
<protein>
    <recommendedName>
        <fullName evidence="7">Pectinesterase</fullName>
        <ecNumber evidence="7">3.1.1.11</ecNumber>
    </recommendedName>
</protein>
<comment type="caution">
    <text evidence="9">The sequence shown here is derived from an EMBL/GenBank/DDBJ whole genome shotgun (WGS) entry which is preliminary data.</text>
</comment>
<comment type="similarity">
    <text evidence="2">In the N-terminal section; belongs to the PMEI family.</text>
</comment>
<evidence type="ECO:0000256" key="3">
    <source>
        <dbReference type="ARBA" id="ARBA00007786"/>
    </source>
</evidence>
<keyword evidence="4 7" id="KW-0378">Hydrolase</keyword>
<keyword evidence="5 7" id="KW-0063">Aspartyl esterase</keyword>
<dbReference type="InterPro" id="IPR035513">
    <property type="entry name" value="Invertase/methylesterase_inhib"/>
</dbReference>
<accession>A0AAV5K1V9</accession>
<dbReference type="GO" id="GO:0042545">
    <property type="term" value="P:cell wall modification"/>
    <property type="evidence" value="ECO:0007669"/>
    <property type="project" value="UniProtKB-UniRule"/>
</dbReference>
<dbReference type="SUPFAM" id="SSF51126">
    <property type="entry name" value="Pectin lyase-like"/>
    <property type="match status" value="1"/>
</dbReference>
<keyword evidence="7" id="KW-0134">Cell wall</keyword>
<dbReference type="InterPro" id="IPR018040">
    <property type="entry name" value="Pectinesterase_Tyr_AS"/>
</dbReference>
<dbReference type="GO" id="GO:0004857">
    <property type="term" value="F:enzyme inhibitor activity"/>
    <property type="evidence" value="ECO:0007669"/>
    <property type="project" value="InterPro"/>
</dbReference>
<keyword evidence="7" id="KW-0964">Secreted</keyword>
<dbReference type="InterPro" id="IPR012334">
    <property type="entry name" value="Pectin_lyas_fold"/>
</dbReference>
<keyword evidence="10" id="KW-1185">Reference proteome</keyword>
<name>A0AAV5K1V9_9ROSI</name>
<feature type="active site" evidence="6">
    <location>
        <position position="362"/>
    </location>
</feature>
<proteinExistence type="inferred from homology"/>
<dbReference type="SUPFAM" id="SSF101148">
    <property type="entry name" value="Plant invertase/pectin methylesterase inhibitor"/>
    <property type="match status" value="1"/>
</dbReference>
<dbReference type="InterPro" id="IPR006501">
    <property type="entry name" value="Pectinesterase_inhib_dom"/>
</dbReference>
<evidence type="ECO:0000256" key="7">
    <source>
        <dbReference type="RuleBase" id="RU000589"/>
    </source>
</evidence>
<comment type="catalytic activity">
    <reaction evidence="7">
        <text>[(1-&gt;4)-alpha-D-galacturonosyl methyl ester](n) + n H2O = [(1-&gt;4)-alpha-D-galacturonosyl](n) + n methanol + n H(+)</text>
        <dbReference type="Rhea" id="RHEA:22380"/>
        <dbReference type="Rhea" id="RHEA-COMP:14570"/>
        <dbReference type="Rhea" id="RHEA-COMP:14573"/>
        <dbReference type="ChEBI" id="CHEBI:15377"/>
        <dbReference type="ChEBI" id="CHEBI:15378"/>
        <dbReference type="ChEBI" id="CHEBI:17790"/>
        <dbReference type="ChEBI" id="CHEBI:140522"/>
        <dbReference type="ChEBI" id="CHEBI:140523"/>
        <dbReference type="EC" id="3.1.1.11"/>
    </reaction>
</comment>
<dbReference type="InterPro" id="IPR011050">
    <property type="entry name" value="Pectin_lyase_fold/virulence"/>
</dbReference>
<evidence type="ECO:0000256" key="2">
    <source>
        <dbReference type="ARBA" id="ARBA00006027"/>
    </source>
</evidence>
<dbReference type="Proteomes" id="UP001054252">
    <property type="component" value="Unassembled WGS sequence"/>
</dbReference>
<dbReference type="PANTHER" id="PTHR31707">
    <property type="entry name" value="PECTINESTERASE"/>
    <property type="match status" value="1"/>
</dbReference>
<dbReference type="NCBIfam" id="TIGR01614">
    <property type="entry name" value="PME_inhib"/>
    <property type="match status" value="1"/>
</dbReference>
<feature type="domain" description="Pectinesterase inhibitor" evidence="8">
    <location>
        <begin position="23"/>
        <end position="175"/>
    </location>
</feature>
<organism evidence="9 10">
    <name type="scientific">Rubroshorea leprosula</name>
    <dbReference type="NCBI Taxonomy" id="152421"/>
    <lineage>
        <taxon>Eukaryota</taxon>
        <taxon>Viridiplantae</taxon>
        <taxon>Streptophyta</taxon>
        <taxon>Embryophyta</taxon>
        <taxon>Tracheophyta</taxon>
        <taxon>Spermatophyta</taxon>
        <taxon>Magnoliopsida</taxon>
        <taxon>eudicotyledons</taxon>
        <taxon>Gunneridae</taxon>
        <taxon>Pentapetalae</taxon>
        <taxon>rosids</taxon>
        <taxon>malvids</taxon>
        <taxon>Malvales</taxon>
        <taxon>Dipterocarpaceae</taxon>
        <taxon>Rubroshorea</taxon>
    </lineage>
</organism>
<gene>
    <name evidence="9" type="ORF">SLEP1_g28082</name>
</gene>
<comment type="similarity">
    <text evidence="3">In the C-terminal section; belongs to the pectinesterase family.</text>
</comment>
<reference evidence="9 10" key="1">
    <citation type="journal article" date="2021" name="Commun. Biol.">
        <title>The genome of Shorea leprosula (Dipterocarpaceae) highlights the ecological relevance of drought in aseasonal tropical rainforests.</title>
        <authorList>
            <person name="Ng K.K.S."/>
            <person name="Kobayashi M.J."/>
            <person name="Fawcett J.A."/>
            <person name="Hatakeyama M."/>
            <person name="Paape T."/>
            <person name="Ng C.H."/>
            <person name="Ang C.C."/>
            <person name="Tnah L.H."/>
            <person name="Lee C.T."/>
            <person name="Nishiyama T."/>
            <person name="Sese J."/>
            <person name="O'Brien M.J."/>
            <person name="Copetti D."/>
            <person name="Mohd Noor M.I."/>
            <person name="Ong R.C."/>
            <person name="Putra M."/>
            <person name="Sireger I.Z."/>
            <person name="Indrioko S."/>
            <person name="Kosugi Y."/>
            <person name="Izuno A."/>
            <person name="Isagi Y."/>
            <person name="Lee S.L."/>
            <person name="Shimizu K.K."/>
        </authorList>
    </citation>
    <scope>NUCLEOTIDE SEQUENCE [LARGE SCALE GENOMIC DNA]</scope>
    <source>
        <strain evidence="9">214</strain>
    </source>
</reference>
<keyword evidence="7" id="KW-0961">Cell wall biogenesis/degradation</keyword>
<keyword evidence="7" id="KW-0732">Signal</keyword>
<comment type="subcellular location">
    <subcellularLocation>
        <location evidence="7">Secreted</location>
        <location evidence="7">Cell wall</location>
    </subcellularLocation>
</comment>
<dbReference type="Pfam" id="PF04043">
    <property type="entry name" value="PMEI"/>
    <property type="match status" value="1"/>
</dbReference>
<dbReference type="Gene3D" id="2.160.20.10">
    <property type="entry name" value="Single-stranded right-handed beta-helix, Pectin lyase-like"/>
    <property type="match status" value="1"/>
</dbReference>
<dbReference type="FunFam" id="2.160.20.10:FF:000001">
    <property type="entry name" value="Pectinesterase"/>
    <property type="match status" value="1"/>
</dbReference>